<dbReference type="AlphaFoldDB" id="A0A8W8JAN3"/>
<evidence type="ECO:0000313" key="2">
    <source>
        <dbReference type="Proteomes" id="UP000005408"/>
    </source>
</evidence>
<organism evidence="1 2">
    <name type="scientific">Magallana gigas</name>
    <name type="common">Pacific oyster</name>
    <name type="synonym">Crassostrea gigas</name>
    <dbReference type="NCBI Taxonomy" id="29159"/>
    <lineage>
        <taxon>Eukaryota</taxon>
        <taxon>Metazoa</taxon>
        <taxon>Spiralia</taxon>
        <taxon>Lophotrochozoa</taxon>
        <taxon>Mollusca</taxon>
        <taxon>Bivalvia</taxon>
        <taxon>Autobranchia</taxon>
        <taxon>Pteriomorphia</taxon>
        <taxon>Ostreida</taxon>
        <taxon>Ostreoidea</taxon>
        <taxon>Ostreidae</taxon>
        <taxon>Magallana</taxon>
    </lineage>
</organism>
<name>A0A8W8JAN3_MAGGI</name>
<keyword evidence="2" id="KW-1185">Reference proteome</keyword>
<dbReference type="Proteomes" id="UP000005408">
    <property type="component" value="Unassembled WGS sequence"/>
</dbReference>
<dbReference type="EnsemblMetazoa" id="G18119.3">
    <property type="protein sequence ID" value="G18119.3:cds"/>
    <property type="gene ID" value="G18119"/>
</dbReference>
<protein>
    <submittedName>
        <fullName evidence="1">Uncharacterized protein</fullName>
    </submittedName>
</protein>
<accession>A0A8W8JAN3</accession>
<dbReference type="EnsemblMetazoa" id="G18119.2">
    <property type="protein sequence ID" value="G18119.2:cds"/>
    <property type="gene ID" value="G18119"/>
</dbReference>
<dbReference type="EnsemblMetazoa" id="G18119.4">
    <property type="protein sequence ID" value="G18119.4:cds"/>
    <property type="gene ID" value="G18119"/>
</dbReference>
<evidence type="ECO:0000313" key="1">
    <source>
        <dbReference type="EnsemblMetazoa" id="G18119.2:cds"/>
    </source>
</evidence>
<dbReference type="SUPFAM" id="SSF48403">
    <property type="entry name" value="Ankyrin repeat"/>
    <property type="match status" value="1"/>
</dbReference>
<dbReference type="InterPro" id="IPR036770">
    <property type="entry name" value="Ankyrin_rpt-contain_sf"/>
</dbReference>
<dbReference type="EnsemblMetazoa" id="G18119.1">
    <property type="protein sequence ID" value="G18119.1:cds"/>
    <property type="gene ID" value="G18119"/>
</dbReference>
<proteinExistence type="predicted"/>
<sequence>MAEEYPINVNVKVYNEGIGNAFRKVAELGQKKEWTKLLETIDGDPQLINSCALVEKNTAHTLNTPLHHAALGSAPKEVFEQLLEMGSAKCLKNLAGETAYDIAAKSQLSQDILKLIEVPKEIKRKEAIIAKLEEGLHKVILGRVENLIKENGQALPQVAYLFEKGEFYYAVPGMYGGFRVTKNGDKGIVSSSWIRVCGGSGQEHEIDNDGNTKLVNEGFV</sequence>
<dbReference type="Gene3D" id="1.25.40.20">
    <property type="entry name" value="Ankyrin repeat-containing domain"/>
    <property type="match status" value="1"/>
</dbReference>
<reference evidence="1" key="1">
    <citation type="submission" date="2022-08" db="UniProtKB">
        <authorList>
            <consortium name="EnsemblMetazoa"/>
        </authorList>
    </citation>
    <scope>IDENTIFICATION</scope>
    <source>
        <strain evidence="1">05x7-T-G4-1.051#20</strain>
    </source>
</reference>